<dbReference type="Pfam" id="PF15978">
    <property type="entry name" value="TnsD"/>
    <property type="match status" value="1"/>
</dbReference>
<evidence type="ECO:0000259" key="2">
    <source>
        <dbReference type="Pfam" id="PF15978"/>
    </source>
</evidence>
<evidence type="ECO:0000313" key="3">
    <source>
        <dbReference type="EMBL" id="RNB82119.1"/>
    </source>
</evidence>
<accession>A0A3M8D342</accession>
<dbReference type="InterPro" id="IPR009492">
    <property type="entry name" value="TniQ"/>
</dbReference>
<dbReference type="Proteomes" id="UP000269573">
    <property type="component" value="Unassembled WGS sequence"/>
</dbReference>
<name>A0A3M8D342_9BACL</name>
<sequence>MKPILHQNNLVNIEVIELLPFFPTPYPDELLYSMFARYHEWSQNPEEMHTYFDLFGNRATPTVHFPNRLNDFCKRLSTDTLLTPEKLINEHTIFPVYRPFLSKERSEKVHQLMMSSKSANILAVFGLTAIKICPYLRYCPTCVQKDEHQYGEAYWHREHQIYPIRVCPRDKTILVESNVHASSKINGKKLLTLQNYLQQHPYISAIETSDNAIEYQISVDISWLLQNYNHQLNINDLYYRYVEELKALGLANSKGTVTRKELFYQFKETYSEEFLNRYSCNLQHSRKYTWLDSMIKKHMNRFVIPIRHVLLIRFLGYWLSQFFSKKDHDYLPYGSPPYPCLNIASPHYGEELIDSYNSIDSGNRKIKTGIFACQSCGFVYAKYSNGNREKSEFDYVHTYGTLWEDKLLELRRNGHTIKEICDLLSTSESTVYRRLGMVKDRPVNRSENFLIKRDEIRSKWLSKLTNANEETINQMRAVLHYEYSWLRKYDQHWLENNSAPAQRYIRNEKIRREYKWEEIDQQLVTEIPAVVNEILNDNFNFVRVTKEAIGRKINKIHYITVQLDKLPKTKAVVELSLETIEDYHVRKISGIAQNMREREEKVTASKLISKTIKNKKHLTERIQRIVKYEVQKSLFDTEQLILEVF</sequence>
<protein>
    <submittedName>
        <fullName evidence="3">Uncharacterized protein</fullName>
    </submittedName>
</protein>
<feature type="domain" description="Transposon Tn7 transposition protein TnsD C-terminal" evidence="2">
    <location>
        <begin position="218"/>
        <end position="572"/>
    </location>
</feature>
<reference evidence="3 4" key="1">
    <citation type="submission" date="2018-10" db="EMBL/GenBank/DDBJ databases">
        <title>Phylogenomics of Brevibacillus.</title>
        <authorList>
            <person name="Dunlap C."/>
        </authorList>
    </citation>
    <scope>NUCLEOTIDE SEQUENCE [LARGE SCALE GENOMIC DNA]</scope>
    <source>
        <strain evidence="3 4">JCM 15774</strain>
    </source>
</reference>
<dbReference type="EMBL" id="RHHU01000013">
    <property type="protein sequence ID" value="RNB82119.1"/>
    <property type="molecule type" value="Genomic_DNA"/>
</dbReference>
<keyword evidence="4" id="KW-1185">Reference proteome</keyword>
<dbReference type="Pfam" id="PF06527">
    <property type="entry name" value="TniQ"/>
    <property type="match status" value="1"/>
</dbReference>
<dbReference type="InterPro" id="IPR032750">
    <property type="entry name" value="TnsD_C"/>
</dbReference>
<comment type="caution">
    <text evidence="3">The sequence shown here is derived from an EMBL/GenBank/DDBJ whole genome shotgun (WGS) entry which is preliminary data.</text>
</comment>
<feature type="domain" description="TniQ" evidence="1">
    <location>
        <begin position="20"/>
        <end position="172"/>
    </location>
</feature>
<proteinExistence type="predicted"/>
<gene>
    <name evidence="3" type="ORF">EDM59_21160</name>
</gene>
<evidence type="ECO:0000259" key="1">
    <source>
        <dbReference type="Pfam" id="PF06527"/>
    </source>
</evidence>
<organism evidence="3 4">
    <name type="scientific">Brevibacillus nitrificans</name>
    <dbReference type="NCBI Taxonomy" id="651560"/>
    <lineage>
        <taxon>Bacteria</taxon>
        <taxon>Bacillati</taxon>
        <taxon>Bacillota</taxon>
        <taxon>Bacilli</taxon>
        <taxon>Bacillales</taxon>
        <taxon>Paenibacillaceae</taxon>
        <taxon>Brevibacillus</taxon>
    </lineage>
</organism>
<evidence type="ECO:0000313" key="4">
    <source>
        <dbReference type="Proteomes" id="UP000269573"/>
    </source>
</evidence>
<dbReference type="AlphaFoldDB" id="A0A3M8D342"/>